<dbReference type="Pfam" id="PF01582">
    <property type="entry name" value="TIR"/>
    <property type="match status" value="1"/>
</dbReference>
<dbReference type="Gramene" id="KCW80257">
    <property type="protein sequence ID" value="KCW80257"/>
    <property type="gene ID" value="EUGRSUZ_C01604"/>
</dbReference>
<dbReference type="GO" id="GO:0005634">
    <property type="term" value="C:nucleus"/>
    <property type="evidence" value="ECO:0000318"/>
    <property type="project" value="GO_Central"/>
</dbReference>
<dbReference type="AlphaFoldDB" id="A0A059CPG0"/>
<dbReference type="PANTHER" id="PTHR32009">
    <property type="entry name" value="TMV RESISTANCE PROTEIN N-LIKE"/>
    <property type="match status" value="1"/>
</dbReference>
<dbReference type="PANTHER" id="PTHR32009:SF39">
    <property type="entry name" value="TIR DOMAIN-CONTAINING PROTEIN"/>
    <property type="match status" value="1"/>
</dbReference>
<dbReference type="InterPro" id="IPR000157">
    <property type="entry name" value="TIR_dom"/>
</dbReference>
<dbReference type="InterPro" id="IPR035897">
    <property type="entry name" value="Toll_tir_struct_dom_sf"/>
</dbReference>
<comment type="catalytic activity">
    <reaction evidence="4">
        <text>NAD(+) + H2O = ADP-D-ribose + nicotinamide + H(+)</text>
        <dbReference type="Rhea" id="RHEA:16301"/>
        <dbReference type="ChEBI" id="CHEBI:15377"/>
        <dbReference type="ChEBI" id="CHEBI:15378"/>
        <dbReference type="ChEBI" id="CHEBI:17154"/>
        <dbReference type="ChEBI" id="CHEBI:57540"/>
        <dbReference type="ChEBI" id="CHEBI:57967"/>
        <dbReference type="EC" id="3.2.2.6"/>
    </reaction>
    <physiologicalReaction direction="left-to-right" evidence="4">
        <dbReference type="Rhea" id="RHEA:16302"/>
    </physiologicalReaction>
</comment>
<dbReference type="EC" id="3.2.2.6" evidence="1"/>
<evidence type="ECO:0000256" key="2">
    <source>
        <dbReference type="ARBA" id="ARBA00022801"/>
    </source>
</evidence>
<proteinExistence type="predicted"/>
<evidence type="ECO:0000256" key="5">
    <source>
        <dbReference type="SAM" id="MobiDB-lite"/>
    </source>
</evidence>
<evidence type="ECO:0000256" key="4">
    <source>
        <dbReference type="ARBA" id="ARBA00047304"/>
    </source>
</evidence>
<feature type="compositionally biased region" description="Basic and acidic residues" evidence="5">
    <location>
        <begin position="1"/>
        <end position="13"/>
    </location>
</feature>
<protein>
    <recommendedName>
        <fullName evidence="1">ADP-ribosyl cyclase/cyclic ADP-ribose hydrolase</fullName>
        <ecNumber evidence="1">3.2.2.6</ecNumber>
    </recommendedName>
</protein>
<dbReference type="GO" id="GO:0007165">
    <property type="term" value="P:signal transduction"/>
    <property type="evidence" value="ECO:0000318"/>
    <property type="project" value="GO_Central"/>
</dbReference>
<name>A0A059CPG0_EUCGR</name>
<feature type="domain" description="TIR" evidence="6">
    <location>
        <begin position="39"/>
        <end position="170"/>
    </location>
</feature>
<dbReference type="SMART" id="SM00255">
    <property type="entry name" value="TIR"/>
    <property type="match status" value="1"/>
</dbReference>
<gene>
    <name evidence="7" type="ORF">EUGRSUZ_C01604</name>
</gene>
<keyword evidence="3" id="KW-0520">NAD</keyword>
<dbReference type="InParanoid" id="A0A059CPG0"/>
<accession>A0A059CPG0</accession>
<evidence type="ECO:0000259" key="6">
    <source>
        <dbReference type="SMART" id="SM00255"/>
    </source>
</evidence>
<organism evidence="7">
    <name type="scientific">Eucalyptus grandis</name>
    <name type="common">Flooded gum</name>
    <dbReference type="NCBI Taxonomy" id="71139"/>
    <lineage>
        <taxon>Eukaryota</taxon>
        <taxon>Viridiplantae</taxon>
        <taxon>Streptophyta</taxon>
        <taxon>Embryophyta</taxon>
        <taxon>Tracheophyta</taxon>
        <taxon>Spermatophyta</taxon>
        <taxon>Magnoliopsida</taxon>
        <taxon>eudicotyledons</taxon>
        <taxon>Gunneridae</taxon>
        <taxon>Pentapetalae</taxon>
        <taxon>rosids</taxon>
        <taxon>malvids</taxon>
        <taxon>Myrtales</taxon>
        <taxon>Myrtaceae</taxon>
        <taxon>Myrtoideae</taxon>
        <taxon>Eucalypteae</taxon>
        <taxon>Eucalyptus</taxon>
    </lineage>
</organism>
<dbReference type="EMBL" id="KK198755">
    <property type="protein sequence ID" value="KCW80257.1"/>
    <property type="molecule type" value="Genomic_DNA"/>
</dbReference>
<feature type="region of interest" description="Disordered" evidence="5">
    <location>
        <begin position="1"/>
        <end position="39"/>
    </location>
</feature>
<evidence type="ECO:0000256" key="1">
    <source>
        <dbReference type="ARBA" id="ARBA00011982"/>
    </source>
</evidence>
<dbReference type="Gene3D" id="3.40.50.10140">
    <property type="entry name" value="Toll/interleukin-1 receptor homology (TIR) domain"/>
    <property type="match status" value="1"/>
</dbReference>
<dbReference type="GO" id="GO:0061809">
    <property type="term" value="F:NAD+ nucleosidase activity, cyclic ADP-ribose generating"/>
    <property type="evidence" value="ECO:0007669"/>
    <property type="project" value="UniProtKB-EC"/>
</dbReference>
<sequence length="190" mass="21397">MERKEPTPSEDPTHGASSSSTSPHRGDSGGGRQKPKGNDRDVFLSSVCPMWSTLFDDLRHGLVIAGIDTFCSKDNADEWIPYNLPQCKISIPIFERGFVNDKSGLRELVHMWKCKRSSGQIVLPIFDEVGPLEVQLLEGESIEEFSRLEGRVDEMELGEWRKALAEVGSLRGWEAEKFAYGYIICHRNII</sequence>
<evidence type="ECO:0000313" key="7">
    <source>
        <dbReference type="EMBL" id="KCW80257.1"/>
    </source>
</evidence>
<reference evidence="7" key="1">
    <citation type="submission" date="2013-07" db="EMBL/GenBank/DDBJ databases">
        <title>The genome of Eucalyptus grandis.</title>
        <authorList>
            <person name="Schmutz J."/>
            <person name="Hayes R."/>
            <person name="Myburg A."/>
            <person name="Tuskan G."/>
            <person name="Grattapaglia D."/>
            <person name="Rokhsar D.S."/>
        </authorList>
    </citation>
    <scope>NUCLEOTIDE SEQUENCE</scope>
    <source>
        <tissue evidence="7">Leaf extractions</tissue>
    </source>
</reference>
<dbReference type="SUPFAM" id="SSF52200">
    <property type="entry name" value="Toll/Interleukin receptor TIR domain"/>
    <property type="match status" value="1"/>
</dbReference>
<evidence type="ECO:0000256" key="3">
    <source>
        <dbReference type="ARBA" id="ARBA00023027"/>
    </source>
</evidence>
<keyword evidence="2" id="KW-0378">Hydrolase</keyword>